<protein>
    <submittedName>
        <fullName evidence="1">Uncharacterized protein</fullName>
    </submittedName>
</protein>
<dbReference type="Pfam" id="PF13692">
    <property type="entry name" value="Glyco_trans_1_4"/>
    <property type="match status" value="1"/>
</dbReference>
<reference evidence="2" key="1">
    <citation type="journal article" date="2019" name="Int. J. Syst. Evol. Microbiol.">
        <title>The Global Catalogue of Microorganisms (GCM) 10K type strain sequencing project: providing services to taxonomists for standard genome sequencing and annotation.</title>
        <authorList>
            <consortium name="The Broad Institute Genomics Platform"/>
            <consortium name="The Broad Institute Genome Sequencing Center for Infectious Disease"/>
            <person name="Wu L."/>
            <person name="Ma J."/>
        </authorList>
    </citation>
    <scope>NUCLEOTIDE SEQUENCE [LARGE SCALE GENOMIC DNA]</scope>
    <source>
        <strain evidence="2">JCM 17633</strain>
    </source>
</reference>
<keyword evidence="2" id="KW-1185">Reference proteome</keyword>
<accession>A0ABP8CWX4</accession>
<gene>
    <name evidence="1" type="ORF">GCM10022292_21970</name>
</gene>
<evidence type="ECO:0000313" key="2">
    <source>
        <dbReference type="Proteomes" id="UP001501682"/>
    </source>
</evidence>
<proteinExistence type="predicted"/>
<dbReference type="RefSeq" id="WP_344714617.1">
    <property type="nucleotide sequence ID" value="NZ_BAABCB010000019.1"/>
</dbReference>
<sequence>MKKNIYIVSQTESELTQRGKRHPDLAKLLAEKNYNVTYISSNFYHADKIFFSNADLKSAQERLPYRLELISTRAYKSNFSFNRVLSNLIFAFKVYKKLKKELKENSLIIIPSRPIEILYYISKLKRKKDVEVIVDIRDVWPDAFKINNKIVSKIFTTYCNFFLNRSVSKFEKFLHVSPSFLNWLSRYSPNSTSDFIPLGYNPNRFNCEVVKPKIIVPPVKVVYIGLLQYQIDILPYIKSIENDLRFELYLYGDNGEGQRYASVFDYVNTNEIKNVFFKGKLNQDEVCIHLKKCDIGIIPMITSSMPNKIFDYLACELPIFALGKNDCSDFVNNNNIGWSSSFNVSEIKAVNDVVFKGINSDYNVKKQEVISNREKYSREILFKRIIEVIER</sequence>
<dbReference type="Gene3D" id="3.40.50.2000">
    <property type="entry name" value="Glycogen Phosphorylase B"/>
    <property type="match status" value="2"/>
</dbReference>
<organism evidence="1 2">
    <name type="scientific">Winogradskyella damuponensis</name>
    <dbReference type="NCBI Taxonomy" id="943939"/>
    <lineage>
        <taxon>Bacteria</taxon>
        <taxon>Pseudomonadati</taxon>
        <taxon>Bacteroidota</taxon>
        <taxon>Flavobacteriia</taxon>
        <taxon>Flavobacteriales</taxon>
        <taxon>Flavobacteriaceae</taxon>
        <taxon>Winogradskyella</taxon>
    </lineage>
</organism>
<dbReference type="EMBL" id="BAABCB010000019">
    <property type="protein sequence ID" value="GAA4244232.1"/>
    <property type="molecule type" value="Genomic_DNA"/>
</dbReference>
<dbReference type="Proteomes" id="UP001501682">
    <property type="component" value="Unassembled WGS sequence"/>
</dbReference>
<comment type="caution">
    <text evidence="1">The sequence shown here is derived from an EMBL/GenBank/DDBJ whole genome shotgun (WGS) entry which is preliminary data.</text>
</comment>
<dbReference type="SUPFAM" id="SSF53756">
    <property type="entry name" value="UDP-Glycosyltransferase/glycogen phosphorylase"/>
    <property type="match status" value="1"/>
</dbReference>
<name>A0ABP8CWX4_9FLAO</name>
<evidence type="ECO:0000313" key="1">
    <source>
        <dbReference type="EMBL" id="GAA4244232.1"/>
    </source>
</evidence>